<name>A0A0P8A9N7_9EURY</name>
<reference evidence="1 2" key="1">
    <citation type="submission" date="2015-09" db="EMBL/GenBank/DDBJ databases">
        <title>A metagenomics-based metabolic model of nitrate-dependent anaerobic oxidation of methane by Methanoperedens-like archaea.</title>
        <authorList>
            <person name="Arshad A."/>
            <person name="Speth D.R."/>
            <person name="De Graaf R.M."/>
            <person name="Op Den Camp H.J."/>
            <person name="Jetten M.S."/>
            <person name="Welte C.U."/>
        </authorList>
    </citation>
    <scope>NUCLEOTIDE SEQUENCE [LARGE SCALE GENOMIC DNA]</scope>
</reference>
<comment type="caution">
    <text evidence="1">The sequence shown here is derived from an EMBL/GenBank/DDBJ whole genome shotgun (WGS) entry which is preliminary data.</text>
</comment>
<accession>A0A0P8A9N7</accession>
<proteinExistence type="predicted"/>
<gene>
    <name evidence="1" type="ORF">MPEBLZ_00389</name>
</gene>
<dbReference type="Proteomes" id="UP000050360">
    <property type="component" value="Unassembled WGS sequence"/>
</dbReference>
<dbReference type="EMBL" id="LKCM01000032">
    <property type="protein sequence ID" value="KPQ45024.1"/>
    <property type="molecule type" value="Genomic_DNA"/>
</dbReference>
<evidence type="ECO:0000313" key="1">
    <source>
        <dbReference type="EMBL" id="KPQ45024.1"/>
    </source>
</evidence>
<sequence>MLKKNEGSYILETGILRINLEWIKKYLGFLCILILT</sequence>
<protein>
    <submittedName>
        <fullName evidence="1">Uncharacterized protein</fullName>
    </submittedName>
</protein>
<evidence type="ECO:0000313" key="2">
    <source>
        <dbReference type="Proteomes" id="UP000050360"/>
    </source>
</evidence>
<feature type="non-terminal residue" evidence="1">
    <location>
        <position position="36"/>
    </location>
</feature>
<organism evidence="1 2">
    <name type="scientific">Candidatus Methanoperedens nitratireducens</name>
    <dbReference type="NCBI Taxonomy" id="1392998"/>
    <lineage>
        <taxon>Archaea</taxon>
        <taxon>Methanobacteriati</taxon>
        <taxon>Methanobacteriota</taxon>
        <taxon>Stenosarchaea group</taxon>
        <taxon>Methanomicrobia</taxon>
        <taxon>Methanosarcinales</taxon>
        <taxon>ANME-2 cluster</taxon>
        <taxon>Candidatus Methanoperedentaceae</taxon>
        <taxon>Candidatus Methanoperedens</taxon>
    </lineage>
</organism>
<dbReference type="AlphaFoldDB" id="A0A0P8A9N7"/>